<feature type="domain" description="AMP-dependent synthetase/ligase" evidence="3">
    <location>
        <begin position="7"/>
        <end position="154"/>
    </location>
</feature>
<evidence type="ECO:0000256" key="1">
    <source>
        <dbReference type="ARBA" id="ARBA00006432"/>
    </source>
</evidence>
<comment type="similarity">
    <text evidence="1">Belongs to the ATP-dependent AMP-binding enzyme family.</text>
</comment>
<dbReference type="GO" id="GO:0016405">
    <property type="term" value="F:CoA-ligase activity"/>
    <property type="evidence" value="ECO:0007669"/>
    <property type="project" value="TreeGrafter"/>
</dbReference>
<dbReference type="AlphaFoldDB" id="A0A6V8K6J4"/>
<reference evidence="4 5" key="1">
    <citation type="submission" date="2020-03" db="EMBL/GenBank/DDBJ databases">
        <title>Whole genome shotgun sequence of Phytohabitans houttuyneae NBRC 108639.</title>
        <authorList>
            <person name="Komaki H."/>
            <person name="Tamura T."/>
        </authorList>
    </citation>
    <scope>NUCLEOTIDE SEQUENCE [LARGE SCALE GENOMIC DNA]</scope>
    <source>
        <strain evidence="4 5">NBRC 108639</strain>
    </source>
</reference>
<dbReference type="Gene3D" id="3.40.50.12780">
    <property type="entry name" value="N-terminal domain of ligase-like"/>
    <property type="match status" value="1"/>
</dbReference>
<dbReference type="PANTHER" id="PTHR24096">
    <property type="entry name" value="LONG-CHAIN-FATTY-ACID--COA LIGASE"/>
    <property type="match status" value="1"/>
</dbReference>
<dbReference type="Gene3D" id="3.30.300.30">
    <property type="match status" value="1"/>
</dbReference>
<sequence length="295" mass="30246">MHCGIPFGTSTGVHGILLRHLAVGALSAAAKDPAQVPDLVERFGCRELVVTPYALRKLLAAGLPPAASSRITTVKVVAGPLSEQLASAAMDAFPAARIFSIYGATELGAAIFTRLAKRGESDVLGVPSPGTKARIVDDHGGVAPPGTVGEIQVSHHAGDPAPAGRSWIGTGDLGYLDERGRVHLVGRAKEIVFLPGGRAVLTEIEERLSGRPYIKDCAVAAIDGAGGWDGLGACVVLGDGGGEPEAFAAVAGIGPPISRVRVVSAIPRTPVGKPIRAELWRLLTAPEAVEVPARG</sequence>
<proteinExistence type="inferred from homology"/>
<dbReference type="Proteomes" id="UP000482800">
    <property type="component" value="Unassembled WGS sequence"/>
</dbReference>
<organism evidence="4 5">
    <name type="scientific">Phytohabitans houttuyneae</name>
    <dbReference type="NCBI Taxonomy" id="1076126"/>
    <lineage>
        <taxon>Bacteria</taxon>
        <taxon>Bacillati</taxon>
        <taxon>Actinomycetota</taxon>
        <taxon>Actinomycetes</taxon>
        <taxon>Micromonosporales</taxon>
        <taxon>Micromonosporaceae</taxon>
    </lineage>
</organism>
<reference evidence="4 5" key="2">
    <citation type="submission" date="2020-03" db="EMBL/GenBank/DDBJ databases">
        <authorList>
            <person name="Ichikawa N."/>
            <person name="Kimura A."/>
            <person name="Kitahashi Y."/>
            <person name="Uohara A."/>
        </authorList>
    </citation>
    <scope>NUCLEOTIDE SEQUENCE [LARGE SCALE GENOMIC DNA]</scope>
    <source>
        <strain evidence="4 5">NBRC 108639</strain>
    </source>
</reference>
<protein>
    <recommendedName>
        <fullName evidence="3">AMP-dependent synthetase/ligase domain-containing protein</fullName>
    </recommendedName>
</protein>
<name>A0A6V8K6J4_9ACTN</name>
<accession>A0A6V8K6J4</accession>
<keyword evidence="5" id="KW-1185">Reference proteome</keyword>
<evidence type="ECO:0000313" key="4">
    <source>
        <dbReference type="EMBL" id="GFJ78041.1"/>
    </source>
</evidence>
<dbReference type="PANTHER" id="PTHR24096:SF149">
    <property type="entry name" value="AMP-BINDING DOMAIN-CONTAINING PROTEIN-RELATED"/>
    <property type="match status" value="1"/>
</dbReference>
<keyword evidence="2" id="KW-0436">Ligase</keyword>
<dbReference type="InterPro" id="IPR000873">
    <property type="entry name" value="AMP-dep_synth/lig_dom"/>
</dbReference>
<dbReference type="EMBL" id="BLPF01000001">
    <property type="protein sequence ID" value="GFJ78041.1"/>
    <property type="molecule type" value="Genomic_DNA"/>
</dbReference>
<dbReference type="Pfam" id="PF00501">
    <property type="entry name" value="AMP-binding"/>
    <property type="match status" value="1"/>
</dbReference>
<dbReference type="InterPro" id="IPR042099">
    <property type="entry name" value="ANL_N_sf"/>
</dbReference>
<evidence type="ECO:0000256" key="2">
    <source>
        <dbReference type="ARBA" id="ARBA00022598"/>
    </source>
</evidence>
<gene>
    <name evidence="4" type="ORF">Phou_022210</name>
</gene>
<dbReference type="InterPro" id="IPR045851">
    <property type="entry name" value="AMP-bd_C_sf"/>
</dbReference>
<evidence type="ECO:0000259" key="3">
    <source>
        <dbReference type="Pfam" id="PF00501"/>
    </source>
</evidence>
<dbReference type="SUPFAM" id="SSF56801">
    <property type="entry name" value="Acetyl-CoA synthetase-like"/>
    <property type="match status" value="1"/>
</dbReference>
<comment type="caution">
    <text evidence="4">The sequence shown here is derived from an EMBL/GenBank/DDBJ whole genome shotgun (WGS) entry which is preliminary data.</text>
</comment>
<evidence type="ECO:0000313" key="5">
    <source>
        <dbReference type="Proteomes" id="UP000482800"/>
    </source>
</evidence>